<evidence type="ECO:0000313" key="2">
    <source>
        <dbReference type="Proteomes" id="UP001321445"/>
    </source>
</evidence>
<gene>
    <name evidence="1" type="ORF">HCR_19280</name>
</gene>
<keyword evidence="2" id="KW-1185">Reference proteome</keyword>
<dbReference type="EMBL" id="AP027370">
    <property type="protein sequence ID" value="BDY13616.1"/>
    <property type="molecule type" value="Genomic_DNA"/>
</dbReference>
<proteinExistence type="predicted"/>
<dbReference type="SUPFAM" id="SSF46626">
    <property type="entry name" value="Cytochrome c"/>
    <property type="match status" value="1"/>
</dbReference>
<sequence length="112" mass="13198">MERLSVTFLLLLSLLNAENVNIYERNCVACHKRLTVSLDKFFFNYLLKHSSERRVKEALYDFIKNPTKKKVLASEELIKQYGLMPKTALSDTDLRKAIDTYWETYKVFGKIK</sequence>
<dbReference type="Proteomes" id="UP001321445">
    <property type="component" value="Chromosome"/>
</dbReference>
<dbReference type="InterPro" id="IPR036909">
    <property type="entry name" value="Cyt_c-like_dom_sf"/>
</dbReference>
<accession>A0ABN6WWT3</accession>
<evidence type="ECO:0008006" key="3">
    <source>
        <dbReference type="Google" id="ProtNLM"/>
    </source>
</evidence>
<reference evidence="1 2" key="1">
    <citation type="submission" date="2023-03" db="EMBL/GenBank/DDBJ databases">
        <title>Description of Hydrogenimonas sp. ISO32.</title>
        <authorList>
            <person name="Mino S."/>
            <person name="Fukazawa S."/>
            <person name="Sawabe T."/>
        </authorList>
    </citation>
    <scope>NUCLEOTIDE SEQUENCE [LARGE SCALE GENOMIC DNA]</scope>
    <source>
        <strain evidence="1 2">ISO32</strain>
    </source>
</reference>
<dbReference type="RefSeq" id="WP_286336564.1">
    <property type="nucleotide sequence ID" value="NZ_AP027370.1"/>
</dbReference>
<name>A0ABN6WWT3_9BACT</name>
<protein>
    <recommendedName>
        <fullName evidence="3">Cytochrome c domain-containing protein</fullName>
    </recommendedName>
</protein>
<evidence type="ECO:0000313" key="1">
    <source>
        <dbReference type="EMBL" id="BDY13616.1"/>
    </source>
</evidence>
<dbReference type="Gene3D" id="1.10.760.10">
    <property type="entry name" value="Cytochrome c-like domain"/>
    <property type="match status" value="1"/>
</dbReference>
<organism evidence="1 2">
    <name type="scientific">Hydrogenimonas cancrithermarum</name>
    <dbReference type="NCBI Taxonomy" id="2993563"/>
    <lineage>
        <taxon>Bacteria</taxon>
        <taxon>Pseudomonadati</taxon>
        <taxon>Campylobacterota</taxon>
        <taxon>Epsilonproteobacteria</taxon>
        <taxon>Campylobacterales</taxon>
        <taxon>Hydrogenimonadaceae</taxon>
        <taxon>Hydrogenimonas</taxon>
    </lineage>
</organism>